<dbReference type="SUPFAM" id="SSF103088">
    <property type="entry name" value="OmpA-like"/>
    <property type="match status" value="1"/>
</dbReference>
<dbReference type="CDD" id="cd07185">
    <property type="entry name" value="OmpA_C-like"/>
    <property type="match status" value="1"/>
</dbReference>
<dbReference type="InterPro" id="IPR050330">
    <property type="entry name" value="Bact_OuterMem_StrucFunc"/>
</dbReference>
<dbReference type="InterPro" id="IPR006664">
    <property type="entry name" value="OMP_bac"/>
</dbReference>
<dbReference type="PRINTS" id="PR01021">
    <property type="entry name" value="OMPADOMAIN"/>
</dbReference>
<feature type="signal peptide" evidence="6">
    <location>
        <begin position="1"/>
        <end position="23"/>
    </location>
</feature>
<dbReference type="PROSITE" id="PS51123">
    <property type="entry name" value="OMPA_2"/>
    <property type="match status" value="1"/>
</dbReference>
<dbReference type="Pfam" id="PF00691">
    <property type="entry name" value="OmpA"/>
    <property type="match status" value="1"/>
</dbReference>
<evidence type="ECO:0000256" key="1">
    <source>
        <dbReference type="ARBA" id="ARBA00004442"/>
    </source>
</evidence>
<evidence type="ECO:0000256" key="5">
    <source>
        <dbReference type="SAM" id="MobiDB-lite"/>
    </source>
</evidence>
<feature type="compositionally biased region" description="Basic and acidic residues" evidence="5">
    <location>
        <begin position="184"/>
        <end position="196"/>
    </location>
</feature>
<protein>
    <submittedName>
        <fullName evidence="8">OmpA family protein</fullName>
    </submittedName>
</protein>
<keyword evidence="9" id="KW-1185">Reference proteome</keyword>
<evidence type="ECO:0000259" key="7">
    <source>
        <dbReference type="PROSITE" id="PS51123"/>
    </source>
</evidence>
<feature type="chain" id="PRO_5047185090" evidence="6">
    <location>
        <begin position="24"/>
        <end position="196"/>
    </location>
</feature>
<dbReference type="PANTHER" id="PTHR30329">
    <property type="entry name" value="STATOR ELEMENT OF FLAGELLAR MOTOR COMPLEX"/>
    <property type="match status" value="1"/>
</dbReference>
<keyword evidence="3" id="KW-0998">Cell outer membrane</keyword>
<dbReference type="EMBL" id="JBHSBH010000007">
    <property type="protein sequence ID" value="MFC3996449.1"/>
    <property type="molecule type" value="Genomic_DNA"/>
</dbReference>
<dbReference type="InterPro" id="IPR036737">
    <property type="entry name" value="OmpA-like_sf"/>
</dbReference>
<feature type="region of interest" description="Disordered" evidence="5">
    <location>
        <begin position="151"/>
        <end position="196"/>
    </location>
</feature>
<accession>A0ABV8FM45</accession>
<evidence type="ECO:0000313" key="8">
    <source>
        <dbReference type="EMBL" id="MFC3996449.1"/>
    </source>
</evidence>
<dbReference type="Proteomes" id="UP001595847">
    <property type="component" value="Unassembled WGS sequence"/>
</dbReference>
<evidence type="ECO:0000313" key="9">
    <source>
        <dbReference type="Proteomes" id="UP001595847"/>
    </source>
</evidence>
<evidence type="ECO:0000256" key="6">
    <source>
        <dbReference type="SAM" id="SignalP"/>
    </source>
</evidence>
<feature type="compositionally biased region" description="Acidic residues" evidence="5">
    <location>
        <begin position="167"/>
        <end position="176"/>
    </location>
</feature>
<organism evidence="8 9">
    <name type="scientific">Nocardiopsis sediminis</name>
    <dbReference type="NCBI Taxonomy" id="1778267"/>
    <lineage>
        <taxon>Bacteria</taxon>
        <taxon>Bacillati</taxon>
        <taxon>Actinomycetota</taxon>
        <taxon>Actinomycetes</taxon>
        <taxon>Streptosporangiales</taxon>
        <taxon>Nocardiopsidaceae</taxon>
        <taxon>Nocardiopsis</taxon>
    </lineage>
</organism>
<dbReference type="Gene3D" id="3.30.1330.60">
    <property type="entry name" value="OmpA-like domain"/>
    <property type="match status" value="1"/>
</dbReference>
<comment type="subcellular location">
    <subcellularLocation>
        <location evidence="1">Cell outer membrane</location>
    </subcellularLocation>
</comment>
<proteinExistence type="predicted"/>
<evidence type="ECO:0000256" key="3">
    <source>
        <dbReference type="ARBA" id="ARBA00023237"/>
    </source>
</evidence>
<evidence type="ECO:0000256" key="2">
    <source>
        <dbReference type="ARBA" id="ARBA00023136"/>
    </source>
</evidence>
<comment type="caution">
    <text evidence="8">The sequence shown here is derived from an EMBL/GenBank/DDBJ whole genome shotgun (WGS) entry which is preliminary data.</text>
</comment>
<dbReference type="PANTHER" id="PTHR30329:SF21">
    <property type="entry name" value="LIPOPROTEIN YIAD-RELATED"/>
    <property type="match status" value="1"/>
</dbReference>
<evidence type="ECO:0000256" key="4">
    <source>
        <dbReference type="PROSITE-ProRule" id="PRU00473"/>
    </source>
</evidence>
<reference evidence="9" key="1">
    <citation type="journal article" date="2019" name="Int. J. Syst. Evol. Microbiol.">
        <title>The Global Catalogue of Microorganisms (GCM) 10K type strain sequencing project: providing services to taxonomists for standard genome sequencing and annotation.</title>
        <authorList>
            <consortium name="The Broad Institute Genomics Platform"/>
            <consortium name="The Broad Institute Genome Sequencing Center for Infectious Disease"/>
            <person name="Wu L."/>
            <person name="Ma J."/>
        </authorList>
    </citation>
    <scope>NUCLEOTIDE SEQUENCE [LARGE SCALE GENOMIC DNA]</scope>
    <source>
        <strain evidence="9">TBRC 1826</strain>
    </source>
</reference>
<dbReference type="InterPro" id="IPR006665">
    <property type="entry name" value="OmpA-like"/>
</dbReference>
<sequence>MNGSGRRALALAGLLALSPALLGAGEGQQDQQPQGEVSTTERAESIVDLDVDGATTTLDLEGSMEPLEQDKTEGTTTTVTVATDVLFEFDSADLSGDAQGNLDDIAGRLEGVSGTVEVIGHSDGLGEDDYNQELSEQRAEAVRGALEEILGGDAPEFEASGRGSDEPVAEETDSEGNDLPSGRAENRRVEIVYEEG</sequence>
<gene>
    <name evidence="8" type="ORF">ACFOVU_11010</name>
</gene>
<dbReference type="RefSeq" id="WP_378532498.1">
    <property type="nucleotide sequence ID" value="NZ_JBHSBH010000007.1"/>
</dbReference>
<name>A0ABV8FM45_9ACTN</name>
<feature type="domain" description="OmpA-like" evidence="7">
    <location>
        <begin position="74"/>
        <end position="196"/>
    </location>
</feature>
<keyword evidence="2 4" id="KW-0472">Membrane</keyword>
<keyword evidence="6" id="KW-0732">Signal</keyword>